<dbReference type="AlphaFoldDB" id="A0AAN9JJJ6"/>
<protein>
    <submittedName>
        <fullName evidence="2">Uncharacterized protein</fullName>
    </submittedName>
</protein>
<accession>A0AAN9JJJ6</accession>
<proteinExistence type="predicted"/>
<evidence type="ECO:0000313" key="2">
    <source>
        <dbReference type="EMBL" id="KAK7298873.1"/>
    </source>
</evidence>
<reference evidence="2 4" key="1">
    <citation type="submission" date="2024-01" db="EMBL/GenBank/DDBJ databases">
        <title>The genomes of 5 underutilized Papilionoideae crops provide insights into root nodulation and disease resistanc.</title>
        <authorList>
            <person name="Jiang F."/>
        </authorList>
    </citation>
    <scope>NUCLEOTIDE SEQUENCE [LARGE SCALE GENOMIC DNA]</scope>
    <source>
        <strain evidence="2">LVBAO_FW01</strain>
        <tissue evidence="2">Leaves</tissue>
    </source>
</reference>
<evidence type="ECO:0000313" key="3">
    <source>
        <dbReference type="EMBL" id="KAK7298986.1"/>
    </source>
</evidence>
<organism evidence="2 4">
    <name type="scientific">Canavalia gladiata</name>
    <name type="common">Sword bean</name>
    <name type="synonym">Dolichos gladiatus</name>
    <dbReference type="NCBI Taxonomy" id="3824"/>
    <lineage>
        <taxon>Eukaryota</taxon>
        <taxon>Viridiplantae</taxon>
        <taxon>Streptophyta</taxon>
        <taxon>Embryophyta</taxon>
        <taxon>Tracheophyta</taxon>
        <taxon>Spermatophyta</taxon>
        <taxon>Magnoliopsida</taxon>
        <taxon>eudicotyledons</taxon>
        <taxon>Gunneridae</taxon>
        <taxon>Pentapetalae</taxon>
        <taxon>rosids</taxon>
        <taxon>fabids</taxon>
        <taxon>Fabales</taxon>
        <taxon>Fabaceae</taxon>
        <taxon>Papilionoideae</taxon>
        <taxon>50 kb inversion clade</taxon>
        <taxon>NPAAA clade</taxon>
        <taxon>indigoferoid/millettioid clade</taxon>
        <taxon>Phaseoleae</taxon>
        <taxon>Canavalia</taxon>
    </lineage>
</organism>
<dbReference type="EMBL" id="JAYMYQ010000023">
    <property type="protein sequence ID" value="KAK7298873.1"/>
    <property type="molecule type" value="Genomic_DNA"/>
</dbReference>
<evidence type="ECO:0000313" key="4">
    <source>
        <dbReference type="Proteomes" id="UP001367508"/>
    </source>
</evidence>
<dbReference type="EMBL" id="JAYMYQ010000023">
    <property type="protein sequence ID" value="KAK7298986.1"/>
    <property type="molecule type" value="Genomic_DNA"/>
</dbReference>
<feature type="region of interest" description="Disordered" evidence="1">
    <location>
        <begin position="1"/>
        <end position="35"/>
    </location>
</feature>
<gene>
    <name evidence="2" type="ORF">VNO77_46192</name>
    <name evidence="3" type="ORF">VNO77_46310</name>
</gene>
<comment type="caution">
    <text evidence="2">The sequence shown here is derived from an EMBL/GenBank/DDBJ whole genome shotgun (WGS) entry which is preliminary data.</text>
</comment>
<sequence length="227" mass="26260">MVSRSRSPDSQPKTLRKNNLDMTSESEIKRELDEDLNNEYQEYDLRECSWMQDSVMEKEKPMLEYVEERLRSLRRAKGNVALVDLSHGYFVIRFNQEEDMRDEGLDRSTMENKQPQYPVLILKGGHRRPETAVLHKAPASIIFPGLNYFEKRRPDILDSLASRMGSPIQFDEHTAKLKKRKRKRMGDSLCGMRKKEAGAGSEVAGQRDGWVYLDLGQFPYAEKGSSP</sequence>
<evidence type="ECO:0000256" key="1">
    <source>
        <dbReference type="SAM" id="MobiDB-lite"/>
    </source>
</evidence>
<keyword evidence="4" id="KW-1185">Reference proteome</keyword>
<dbReference type="Proteomes" id="UP001367508">
    <property type="component" value="Unassembled WGS sequence"/>
</dbReference>
<feature type="compositionally biased region" description="Polar residues" evidence="1">
    <location>
        <begin position="1"/>
        <end position="13"/>
    </location>
</feature>
<name>A0AAN9JJJ6_CANGL</name>